<proteinExistence type="predicted"/>
<sequence length="133" mass="15350">MLHKLCTMSKHLKSKSWTVPPVENAKLAVANALLNPEQLKGHLLILNAFHQLKLSIEETSDDHFPRNGQALDNSQRWAWFVSFAVERFERWCSSLPLELSEERLPPLDVVMVWHAYLLNPIQVYFVTILTTLS</sequence>
<gene>
    <name evidence="1" type="ORF">BJ138DRAFT_1144785</name>
</gene>
<keyword evidence="2" id="KW-1185">Reference proteome</keyword>
<comment type="caution">
    <text evidence="1">The sequence shown here is derived from an EMBL/GenBank/DDBJ whole genome shotgun (WGS) entry which is preliminary data.</text>
</comment>
<dbReference type="Proteomes" id="UP000790377">
    <property type="component" value="Unassembled WGS sequence"/>
</dbReference>
<reference evidence="1" key="1">
    <citation type="journal article" date="2021" name="New Phytol.">
        <title>Evolutionary innovations through gain and loss of genes in the ectomycorrhizal Boletales.</title>
        <authorList>
            <person name="Wu G."/>
            <person name="Miyauchi S."/>
            <person name="Morin E."/>
            <person name="Kuo A."/>
            <person name="Drula E."/>
            <person name="Varga T."/>
            <person name="Kohler A."/>
            <person name="Feng B."/>
            <person name="Cao Y."/>
            <person name="Lipzen A."/>
            <person name="Daum C."/>
            <person name="Hundley H."/>
            <person name="Pangilinan J."/>
            <person name="Johnson J."/>
            <person name="Barry K."/>
            <person name="LaButti K."/>
            <person name="Ng V."/>
            <person name="Ahrendt S."/>
            <person name="Min B."/>
            <person name="Choi I.G."/>
            <person name="Park H."/>
            <person name="Plett J.M."/>
            <person name="Magnuson J."/>
            <person name="Spatafora J.W."/>
            <person name="Nagy L.G."/>
            <person name="Henrissat B."/>
            <person name="Grigoriev I.V."/>
            <person name="Yang Z.L."/>
            <person name="Xu J."/>
            <person name="Martin F.M."/>
        </authorList>
    </citation>
    <scope>NUCLEOTIDE SEQUENCE</scope>
    <source>
        <strain evidence="1">ATCC 28755</strain>
    </source>
</reference>
<accession>A0ACB8AMI3</accession>
<dbReference type="EMBL" id="MU267621">
    <property type="protein sequence ID" value="KAH7913933.1"/>
    <property type="molecule type" value="Genomic_DNA"/>
</dbReference>
<name>A0ACB8AMI3_9AGAM</name>
<organism evidence="1 2">
    <name type="scientific">Hygrophoropsis aurantiaca</name>
    <dbReference type="NCBI Taxonomy" id="72124"/>
    <lineage>
        <taxon>Eukaryota</taxon>
        <taxon>Fungi</taxon>
        <taxon>Dikarya</taxon>
        <taxon>Basidiomycota</taxon>
        <taxon>Agaricomycotina</taxon>
        <taxon>Agaricomycetes</taxon>
        <taxon>Agaricomycetidae</taxon>
        <taxon>Boletales</taxon>
        <taxon>Coniophorineae</taxon>
        <taxon>Hygrophoropsidaceae</taxon>
        <taxon>Hygrophoropsis</taxon>
    </lineage>
</organism>
<evidence type="ECO:0000313" key="1">
    <source>
        <dbReference type="EMBL" id="KAH7913933.1"/>
    </source>
</evidence>
<protein>
    <submittedName>
        <fullName evidence="1">Uncharacterized protein</fullName>
    </submittedName>
</protein>
<evidence type="ECO:0000313" key="2">
    <source>
        <dbReference type="Proteomes" id="UP000790377"/>
    </source>
</evidence>